<organism evidence="1 2">
    <name type="scientific">Candidatus Fukatsuia symbiotica</name>
    <dbReference type="NCBI Taxonomy" id="1878942"/>
    <lineage>
        <taxon>Bacteria</taxon>
        <taxon>Pseudomonadati</taxon>
        <taxon>Pseudomonadota</taxon>
        <taxon>Gammaproteobacteria</taxon>
        <taxon>Enterobacterales</taxon>
        <taxon>Yersiniaceae</taxon>
        <taxon>Candidatus Fukatsuia</taxon>
    </lineage>
</organism>
<dbReference type="OrthoDB" id="9992220at2"/>
<evidence type="ECO:0000313" key="2">
    <source>
        <dbReference type="Proteomes" id="UP000261875"/>
    </source>
</evidence>
<dbReference type="AlphaFoldDB" id="A0A2U8I5W5"/>
<dbReference type="Proteomes" id="UP000261875">
    <property type="component" value="Chromosome"/>
</dbReference>
<evidence type="ECO:0000313" key="1">
    <source>
        <dbReference type="EMBL" id="AWK14556.1"/>
    </source>
</evidence>
<reference evidence="1 2" key="1">
    <citation type="submission" date="2017-05" db="EMBL/GenBank/DDBJ databases">
        <title>Genome sequence of Candidatus Fukatsuia symbiotica and Candidatus Hamiltonella defensa from Acyrthosiphon pisum strain 5D.</title>
        <authorList>
            <person name="Patel V.A."/>
            <person name="Chevignon G."/>
            <person name="Russell J.A."/>
            <person name="Oliver K.M."/>
        </authorList>
    </citation>
    <scope>NUCLEOTIDE SEQUENCE [LARGE SCALE GENOMIC DNA]</scope>
    <source>
        <strain evidence="1 2">5D</strain>
    </source>
</reference>
<name>A0A2U8I5W5_9GAMM</name>
<dbReference type="EMBL" id="CP021659">
    <property type="protein sequence ID" value="AWK14556.1"/>
    <property type="molecule type" value="Genomic_DNA"/>
</dbReference>
<sequence>MNSVMAVPVLNTNNVQIVSEKIAVVRKNAVTSEKIEILGSASHELPLSLALSYPRPPTPSPDQLDKAGGFYNGIAQLAESMSLFSPNRHSVLSAAKPVKFIPVVPFGVLTGLAVITARFF</sequence>
<dbReference type="RefSeq" id="WP_119797499.1">
    <property type="nucleotide sequence ID" value="NZ_CP021659.1"/>
</dbReference>
<dbReference type="KEGG" id="fsm:CCS41_08840"/>
<keyword evidence="2" id="KW-1185">Reference proteome</keyword>
<proteinExistence type="predicted"/>
<protein>
    <submittedName>
        <fullName evidence="1">Uncharacterized protein</fullName>
    </submittedName>
</protein>
<accession>A0A2U8I5W5</accession>
<gene>
    <name evidence="1" type="ORF">CCS41_08840</name>
</gene>